<evidence type="ECO:0008006" key="5">
    <source>
        <dbReference type="Google" id="ProtNLM"/>
    </source>
</evidence>
<evidence type="ECO:0000256" key="2">
    <source>
        <dbReference type="SAM" id="Phobius"/>
    </source>
</evidence>
<evidence type="ECO:0000313" key="3">
    <source>
        <dbReference type="EMBL" id="MBC9717311.1"/>
    </source>
</evidence>
<reference evidence="3 4" key="1">
    <citation type="submission" date="2020-08" db="EMBL/GenBank/DDBJ databases">
        <title>Genemic of Streptomyces polyaspartic.</title>
        <authorList>
            <person name="Liu W."/>
        </authorList>
    </citation>
    <scope>NUCLEOTIDE SEQUENCE [LARGE SCALE GENOMIC DNA]</scope>
    <source>
        <strain evidence="3 4">TRM66268-LWL</strain>
    </source>
</reference>
<name>A0ABR7SS10_9ACTN</name>
<keyword evidence="2" id="KW-0812">Transmembrane</keyword>
<keyword evidence="2" id="KW-0472">Membrane</keyword>
<protein>
    <recommendedName>
        <fullName evidence="5">Integral membrane protein</fullName>
    </recommendedName>
</protein>
<dbReference type="RefSeq" id="WP_187817730.1">
    <property type="nucleotide sequence ID" value="NZ_JACTVJ010000018.1"/>
</dbReference>
<evidence type="ECO:0000313" key="4">
    <source>
        <dbReference type="Proteomes" id="UP000642284"/>
    </source>
</evidence>
<proteinExistence type="predicted"/>
<dbReference type="EMBL" id="JACTVJ010000018">
    <property type="protein sequence ID" value="MBC9717311.1"/>
    <property type="molecule type" value="Genomic_DNA"/>
</dbReference>
<gene>
    <name evidence="3" type="ORF">H9Y04_32765</name>
</gene>
<comment type="caution">
    <text evidence="3">The sequence shown here is derived from an EMBL/GenBank/DDBJ whole genome shotgun (WGS) entry which is preliminary data.</text>
</comment>
<keyword evidence="2" id="KW-1133">Transmembrane helix</keyword>
<feature type="region of interest" description="Disordered" evidence="1">
    <location>
        <begin position="139"/>
        <end position="170"/>
    </location>
</feature>
<organism evidence="3 4">
    <name type="scientific">Streptomyces polyasparticus</name>
    <dbReference type="NCBI Taxonomy" id="2767826"/>
    <lineage>
        <taxon>Bacteria</taxon>
        <taxon>Bacillati</taxon>
        <taxon>Actinomycetota</taxon>
        <taxon>Actinomycetes</taxon>
        <taxon>Kitasatosporales</taxon>
        <taxon>Streptomycetaceae</taxon>
        <taxon>Streptomyces</taxon>
    </lineage>
</organism>
<evidence type="ECO:0000256" key="1">
    <source>
        <dbReference type="SAM" id="MobiDB-lite"/>
    </source>
</evidence>
<keyword evidence="4" id="KW-1185">Reference proteome</keyword>
<feature type="transmembrane region" description="Helical" evidence="2">
    <location>
        <begin position="115"/>
        <end position="135"/>
    </location>
</feature>
<accession>A0ABR7SS10</accession>
<feature type="compositionally biased region" description="Basic and acidic residues" evidence="1">
    <location>
        <begin position="139"/>
        <end position="161"/>
    </location>
</feature>
<feature type="transmembrane region" description="Helical" evidence="2">
    <location>
        <begin position="83"/>
        <end position="103"/>
    </location>
</feature>
<sequence>MTTSSQPPACDEVLARRGGRLPDLTDVLWMDLVIYAAALLLAAGLLCWIGWGWLERRHGVRGAQRHQDERGDYLPGRRPRARLFCLALAAVGALVLLGFGAGLQGRSGEAGEPAGLLLGAGAVGLALCLVAGVFWRPRPWPERAGDDPRKKSSEESAEHVDPGGARSTHG</sequence>
<feature type="transmembrane region" description="Helical" evidence="2">
    <location>
        <begin position="32"/>
        <end position="54"/>
    </location>
</feature>
<dbReference type="Proteomes" id="UP000642284">
    <property type="component" value="Unassembled WGS sequence"/>
</dbReference>